<accession>A0ABS0A3A1</accession>
<dbReference type="Pfam" id="PF00041">
    <property type="entry name" value="fn3"/>
    <property type="match status" value="3"/>
</dbReference>
<dbReference type="CDD" id="cd00063">
    <property type="entry name" value="FN3"/>
    <property type="match status" value="3"/>
</dbReference>
<dbReference type="SMART" id="SM00060">
    <property type="entry name" value="FN3"/>
    <property type="match status" value="3"/>
</dbReference>
<dbReference type="PANTHER" id="PTHR46708:SF2">
    <property type="entry name" value="FIBRONECTIN TYPE-III DOMAIN-CONTAINING PROTEIN"/>
    <property type="match status" value="1"/>
</dbReference>
<dbReference type="InterPro" id="IPR050991">
    <property type="entry name" value="ECM_Regulatory_Proteins"/>
</dbReference>
<dbReference type="EMBL" id="JADKYU010000293">
    <property type="protein sequence ID" value="MBF4983836.1"/>
    <property type="molecule type" value="Genomic_DNA"/>
</dbReference>
<dbReference type="Gene3D" id="2.60.40.10">
    <property type="entry name" value="Immunoglobulins"/>
    <property type="match status" value="3"/>
</dbReference>
<keyword evidence="1" id="KW-0677">Repeat</keyword>
<sequence length="750" mass="79889">CKTKWAYPFSFTTLCAAEIPDYLEDFSSYIPGCWVEAIDGDPVNGPSSLSSSQWAEEEFAHLGSGLGGVNVNIYLTGDVEWLLSPQFDLSAGGYEINLDVAFTNYNATTQGVFDTDDDVRLLYTLDGITWNTIVQWNAANGNTPAAAGETFNADLSAITGSNVQFAIYSDEGATASGDKDFHIDNFQVRTIPSCQEPTNLAVTNITATSADLGWTVSGSAETMWDVEYGITGFTQGGVASTIVDNTSNNPYNASGLTESTDYDFYVRAHCGVGNESAWAGPFSFSTPASCLIPTALSAANITATSADLSWTSGGSGEASWEVEYGVDSFTQGAGNIITPATNPYNLNVLTANTAYDYYVRANCGGGDFSEWVGPYSFTTPCVAFNIPFTETFESSTTGSSSNANAPNCWSFIDSGSGYAYVYDNSATNVQSGAKSYRFYNGFDSSGDYMLISPEIAELTTDGVQVQFSAKGANGQELELGTITDPNDASTFTVLATTTLTSSSFEDIEINIPTSTNSYFAVRHGQTGTYDSYYLDDFSFNALPSCVLPTGLTASNITATSADLSWTSGGSGEASWEVEYGADGFTQGSGTIITPATNPYSLTSLTAVTAYDYYVRANCGGGDFSEWAGPYSFTTACIAISSFPAFEDFEANNNCLDSQVTTGTTGWVRDASGGSGDISSSYDGLGFMEKNYTSSVAEFYSEPYDLSSESGNFRINVWLHRHGSAHINDNYDIYFNSSKSLTGATLISSMK</sequence>
<feature type="domain" description="Fibronectin type-III" evidence="2">
    <location>
        <begin position="196"/>
        <end position="289"/>
    </location>
</feature>
<evidence type="ECO:0000313" key="4">
    <source>
        <dbReference type="Proteomes" id="UP001194729"/>
    </source>
</evidence>
<dbReference type="Proteomes" id="UP001194729">
    <property type="component" value="Unassembled WGS sequence"/>
</dbReference>
<dbReference type="PANTHER" id="PTHR46708">
    <property type="entry name" value="TENASCIN"/>
    <property type="match status" value="1"/>
</dbReference>
<feature type="domain" description="Fibronectin type-III" evidence="2">
    <location>
        <begin position="292"/>
        <end position="382"/>
    </location>
</feature>
<feature type="non-terminal residue" evidence="3">
    <location>
        <position position="1"/>
    </location>
</feature>
<feature type="domain" description="Fibronectin type-III" evidence="2">
    <location>
        <begin position="547"/>
        <end position="637"/>
    </location>
</feature>
<reference evidence="3 4" key="1">
    <citation type="submission" date="2020-11" db="EMBL/GenBank/DDBJ databases">
        <title>P. mediterranea TC4 genome.</title>
        <authorList>
            <person name="Molmeret M."/>
        </authorList>
    </citation>
    <scope>NUCLEOTIDE SEQUENCE [LARGE SCALE GENOMIC DNA]</scope>
    <source>
        <strain evidence="3 4">TC4</strain>
    </source>
</reference>
<evidence type="ECO:0000256" key="1">
    <source>
        <dbReference type="ARBA" id="ARBA00022737"/>
    </source>
</evidence>
<dbReference type="InterPro" id="IPR036116">
    <property type="entry name" value="FN3_sf"/>
</dbReference>
<evidence type="ECO:0000259" key="2">
    <source>
        <dbReference type="PROSITE" id="PS50853"/>
    </source>
</evidence>
<name>A0ABS0A3A1_9FLAO</name>
<keyword evidence="4" id="KW-1185">Reference proteome</keyword>
<protein>
    <submittedName>
        <fullName evidence="3">Fibronectin type III domain-containing protein</fullName>
    </submittedName>
</protein>
<organism evidence="3 4">
    <name type="scientific">Nonlabens mediterrranea</name>
    <dbReference type="NCBI Taxonomy" id="1419947"/>
    <lineage>
        <taxon>Bacteria</taxon>
        <taxon>Pseudomonadati</taxon>
        <taxon>Bacteroidota</taxon>
        <taxon>Flavobacteriia</taxon>
        <taxon>Flavobacteriales</taxon>
        <taxon>Flavobacteriaceae</taxon>
        <taxon>Nonlabens</taxon>
    </lineage>
</organism>
<proteinExistence type="predicted"/>
<dbReference type="SUPFAM" id="SSF49265">
    <property type="entry name" value="Fibronectin type III"/>
    <property type="match status" value="2"/>
</dbReference>
<dbReference type="InterPro" id="IPR003961">
    <property type="entry name" value="FN3_dom"/>
</dbReference>
<feature type="non-terminal residue" evidence="3">
    <location>
        <position position="750"/>
    </location>
</feature>
<dbReference type="PROSITE" id="PS50853">
    <property type="entry name" value="FN3"/>
    <property type="match status" value="3"/>
</dbReference>
<evidence type="ECO:0000313" key="3">
    <source>
        <dbReference type="EMBL" id="MBF4983836.1"/>
    </source>
</evidence>
<comment type="caution">
    <text evidence="3">The sequence shown here is derived from an EMBL/GenBank/DDBJ whole genome shotgun (WGS) entry which is preliminary data.</text>
</comment>
<gene>
    <name evidence="3" type="ORF">FNJ87_05635</name>
</gene>
<dbReference type="InterPro" id="IPR013783">
    <property type="entry name" value="Ig-like_fold"/>
</dbReference>